<dbReference type="WBParaSite" id="OFLC_0000683401-mRNA-1">
    <property type="protein sequence ID" value="OFLC_0000683401-mRNA-1"/>
    <property type="gene ID" value="OFLC_0000683401"/>
</dbReference>
<name>A0A183HH73_9BILA</name>
<sequence>MVNFYKVDHHRNKIRRCLGKKNINLARKIRNRSLRYNVLPRTAPFLCSKCGFSTVLLKRIEEHVCMKRNGSTNDFERDIKVVQMGMRSRFKDAMAVLERIPNPQSIRLPKFRILENEPSKEMYGMISVSILPHHSLSKIVKPPVSCSSNDDEVQKRLDDNSALPQKCSEDASSNKQTVNIDLPCAESEMVSQYNNCTDDKYLKHDSCATNFIRPISAEQF</sequence>
<accession>A0A183HH73</accession>
<evidence type="ECO:0000313" key="3">
    <source>
        <dbReference type="WBParaSite" id="OFLC_0000683401-mRNA-1"/>
    </source>
</evidence>
<dbReference type="AlphaFoldDB" id="A0A183HH73"/>
<protein>
    <submittedName>
        <fullName evidence="1 3">Uncharacterized protein</fullName>
    </submittedName>
</protein>
<evidence type="ECO:0000313" key="1">
    <source>
        <dbReference type="EMBL" id="VDO48063.1"/>
    </source>
</evidence>
<organism evidence="3">
    <name type="scientific">Onchocerca flexuosa</name>
    <dbReference type="NCBI Taxonomy" id="387005"/>
    <lineage>
        <taxon>Eukaryota</taxon>
        <taxon>Metazoa</taxon>
        <taxon>Ecdysozoa</taxon>
        <taxon>Nematoda</taxon>
        <taxon>Chromadorea</taxon>
        <taxon>Rhabditida</taxon>
        <taxon>Spirurina</taxon>
        <taxon>Spiruromorpha</taxon>
        <taxon>Filarioidea</taxon>
        <taxon>Onchocercidae</taxon>
        <taxon>Onchocerca</taxon>
    </lineage>
</organism>
<dbReference type="EMBL" id="UZAJ01006740">
    <property type="protein sequence ID" value="VDO48063.1"/>
    <property type="molecule type" value="Genomic_DNA"/>
</dbReference>
<evidence type="ECO:0000313" key="2">
    <source>
        <dbReference type="Proteomes" id="UP000267606"/>
    </source>
</evidence>
<reference evidence="3" key="1">
    <citation type="submission" date="2016-06" db="UniProtKB">
        <authorList>
            <consortium name="WormBaseParasite"/>
        </authorList>
    </citation>
    <scope>IDENTIFICATION</scope>
</reference>
<gene>
    <name evidence="1" type="ORF">OFLC_LOCUS6836</name>
</gene>
<proteinExistence type="predicted"/>
<dbReference type="Proteomes" id="UP000267606">
    <property type="component" value="Unassembled WGS sequence"/>
</dbReference>
<keyword evidence="2" id="KW-1185">Reference proteome</keyword>
<reference evidence="1 2" key="2">
    <citation type="submission" date="2018-11" db="EMBL/GenBank/DDBJ databases">
        <authorList>
            <consortium name="Pathogen Informatics"/>
        </authorList>
    </citation>
    <scope>NUCLEOTIDE SEQUENCE [LARGE SCALE GENOMIC DNA]</scope>
</reference>